<feature type="compositionally biased region" description="Basic and acidic residues" evidence="1">
    <location>
        <begin position="49"/>
        <end position="64"/>
    </location>
</feature>
<evidence type="ECO:0000256" key="1">
    <source>
        <dbReference type="SAM" id="MobiDB-lite"/>
    </source>
</evidence>
<gene>
    <name evidence="2" type="ORF">ACHAW5_009109</name>
</gene>
<dbReference type="AlphaFoldDB" id="A0ABD3QE31"/>
<organism evidence="2 3">
    <name type="scientific">Stephanodiscus triporus</name>
    <dbReference type="NCBI Taxonomy" id="2934178"/>
    <lineage>
        <taxon>Eukaryota</taxon>
        <taxon>Sar</taxon>
        <taxon>Stramenopiles</taxon>
        <taxon>Ochrophyta</taxon>
        <taxon>Bacillariophyta</taxon>
        <taxon>Coscinodiscophyceae</taxon>
        <taxon>Thalassiosirophycidae</taxon>
        <taxon>Stephanodiscales</taxon>
        <taxon>Stephanodiscaceae</taxon>
        <taxon>Stephanodiscus</taxon>
    </lineage>
</organism>
<evidence type="ECO:0000313" key="2">
    <source>
        <dbReference type="EMBL" id="KAL3797986.1"/>
    </source>
</evidence>
<keyword evidence="3" id="KW-1185">Reference proteome</keyword>
<protein>
    <submittedName>
        <fullName evidence="2">Uncharacterized protein</fullName>
    </submittedName>
</protein>
<feature type="region of interest" description="Disordered" evidence="1">
    <location>
        <begin position="24"/>
        <end position="68"/>
    </location>
</feature>
<accession>A0ABD3QE31</accession>
<comment type="caution">
    <text evidence="2">The sequence shown here is derived from an EMBL/GenBank/DDBJ whole genome shotgun (WGS) entry which is preliminary data.</text>
</comment>
<reference evidence="2 3" key="1">
    <citation type="submission" date="2024-10" db="EMBL/GenBank/DDBJ databases">
        <title>Updated reference genomes for cyclostephanoid diatoms.</title>
        <authorList>
            <person name="Roberts W.R."/>
            <person name="Alverson A.J."/>
        </authorList>
    </citation>
    <scope>NUCLEOTIDE SEQUENCE [LARGE SCALE GENOMIC DNA]</scope>
    <source>
        <strain evidence="2 3">AJA276-08</strain>
    </source>
</reference>
<dbReference type="EMBL" id="JALLAZ020000320">
    <property type="protein sequence ID" value="KAL3797986.1"/>
    <property type="molecule type" value="Genomic_DNA"/>
</dbReference>
<sequence>MTSPGLQRISPQLNICCSTHHLRHSKKNVRNSSPLSSSLRSSATSASVHHREFSSSENTDKPGDANEVSITPSLSLAYKDSARLRPQALRQLSEALLKLPAVSIRTSVLVRCRQLLTPSLSLASKDSARLRPQAPRQLSEALLKLPAARIRTSVLFRCRQFLTPSLSLASKDSARLRPQAPRRLSEALLKSPKKFADHVRRRGREIDERIRLEREMANKLAKKSPKKLPNKLA</sequence>
<feature type="compositionally biased region" description="Low complexity" evidence="1">
    <location>
        <begin position="30"/>
        <end position="47"/>
    </location>
</feature>
<dbReference type="Proteomes" id="UP001530315">
    <property type="component" value="Unassembled WGS sequence"/>
</dbReference>
<proteinExistence type="predicted"/>
<evidence type="ECO:0000313" key="3">
    <source>
        <dbReference type="Proteomes" id="UP001530315"/>
    </source>
</evidence>
<name>A0ABD3QE31_9STRA</name>